<evidence type="ECO:0000256" key="1">
    <source>
        <dbReference type="SAM" id="MobiDB-lite"/>
    </source>
</evidence>
<dbReference type="Proteomes" id="UP000593560">
    <property type="component" value="Unassembled WGS sequence"/>
</dbReference>
<protein>
    <submittedName>
        <fullName evidence="2">Uncharacterized protein</fullName>
    </submittedName>
</protein>
<keyword evidence="3" id="KW-1185">Reference proteome</keyword>
<dbReference type="AlphaFoldDB" id="A0A7J9HLP5"/>
<evidence type="ECO:0000313" key="2">
    <source>
        <dbReference type="EMBL" id="MBA0810726.1"/>
    </source>
</evidence>
<comment type="caution">
    <text evidence="2">The sequence shown here is derived from an EMBL/GenBank/DDBJ whole genome shotgun (WGS) entry which is preliminary data.</text>
</comment>
<evidence type="ECO:0000313" key="3">
    <source>
        <dbReference type="Proteomes" id="UP000593560"/>
    </source>
</evidence>
<accession>A0A7J9HLP5</accession>
<feature type="compositionally biased region" description="Basic residues" evidence="1">
    <location>
        <begin position="12"/>
        <end position="22"/>
    </location>
</feature>
<feature type="region of interest" description="Disordered" evidence="1">
    <location>
        <begin position="1"/>
        <end position="22"/>
    </location>
</feature>
<name>A0A7J9HLP5_9ROSI</name>
<sequence>MSEVRIPPRPQLARKGKTFPFR</sequence>
<organism evidence="2 3">
    <name type="scientific">Gossypium harknessii</name>
    <dbReference type="NCBI Taxonomy" id="34285"/>
    <lineage>
        <taxon>Eukaryota</taxon>
        <taxon>Viridiplantae</taxon>
        <taxon>Streptophyta</taxon>
        <taxon>Embryophyta</taxon>
        <taxon>Tracheophyta</taxon>
        <taxon>Spermatophyta</taxon>
        <taxon>Magnoliopsida</taxon>
        <taxon>eudicotyledons</taxon>
        <taxon>Gunneridae</taxon>
        <taxon>Pentapetalae</taxon>
        <taxon>rosids</taxon>
        <taxon>malvids</taxon>
        <taxon>Malvales</taxon>
        <taxon>Malvaceae</taxon>
        <taxon>Malvoideae</taxon>
        <taxon>Gossypium</taxon>
    </lineage>
</organism>
<feature type="non-terminal residue" evidence="2">
    <location>
        <position position="22"/>
    </location>
</feature>
<proteinExistence type="predicted"/>
<gene>
    <name evidence="2" type="ORF">Gohar_002686</name>
</gene>
<reference evidence="2 3" key="1">
    <citation type="journal article" date="2019" name="Genome Biol. Evol.">
        <title>Insights into the evolution of the New World diploid cottons (Gossypium, subgenus Houzingenia) based on genome sequencing.</title>
        <authorList>
            <person name="Grover C.E."/>
            <person name="Arick M.A. 2nd"/>
            <person name="Thrash A."/>
            <person name="Conover J.L."/>
            <person name="Sanders W.S."/>
            <person name="Peterson D.G."/>
            <person name="Frelichowski J.E."/>
            <person name="Scheffler J.A."/>
            <person name="Scheffler B.E."/>
            <person name="Wendel J.F."/>
        </authorList>
    </citation>
    <scope>NUCLEOTIDE SEQUENCE [LARGE SCALE GENOMIC DNA]</scope>
    <source>
        <strain evidence="2">0</strain>
        <tissue evidence="2">Leaf</tissue>
    </source>
</reference>
<dbReference type="EMBL" id="JABFAD010000010">
    <property type="protein sequence ID" value="MBA0810726.1"/>
    <property type="molecule type" value="Genomic_DNA"/>
</dbReference>